<name>A0A1F4UP78_UNCKA</name>
<gene>
    <name evidence="2" type="ORF">A2713_02220</name>
</gene>
<reference evidence="2 3" key="1">
    <citation type="journal article" date="2016" name="Nat. Commun.">
        <title>Thousands of microbial genomes shed light on interconnected biogeochemical processes in an aquifer system.</title>
        <authorList>
            <person name="Anantharaman K."/>
            <person name="Brown C.T."/>
            <person name="Hug L.A."/>
            <person name="Sharon I."/>
            <person name="Castelle C.J."/>
            <person name="Probst A.J."/>
            <person name="Thomas B.C."/>
            <person name="Singh A."/>
            <person name="Wilkins M.J."/>
            <person name="Karaoz U."/>
            <person name="Brodie E.L."/>
            <person name="Williams K.H."/>
            <person name="Hubbard S.S."/>
            <person name="Banfield J.F."/>
        </authorList>
    </citation>
    <scope>NUCLEOTIDE SEQUENCE [LARGE SCALE GENOMIC DNA]</scope>
</reference>
<dbReference type="EMBL" id="MEUX01000032">
    <property type="protein sequence ID" value="OGC46672.1"/>
    <property type="molecule type" value="Genomic_DNA"/>
</dbReference>
<accession>A0A1F4UP78</accession>
<evidence type="ECO:0000256" key="1">
    <source>
        <dbReference type="SAM" id="Phobius"/>
    </source>
</evidence>
<feature type="transmembrane region" description="Helical" evidence="1">
    <location>
        <begin position="27"/>
        <end position="47"/>
    </location>
</feature>
<keyword evidence="1" id="KW-1133">Transmembrane helix</keyword>
<comment type="caution">
    <text evidence="2">The sequence shown here is derived from an EMBL/GenBank/DDBJ whole genome shotgun (WGS) entry which is preliminary data.</text>
</comment>
<evidence type="ECO:0000313" key="2">
    <source>
        <dbReference type="EMBL" id="OGC46672.1"/>
    </source>
</evidence>
<keyword evidence="1" id="KW-0812">Transmembrane</keyword>
<evidence type="ECO:0000313" key="3">
    <source>
        <dbReference type="Proteomes" id="UP000176444"/>
    </source>
</evidence>
<dbReference type="Proteomes" id="UP000176444">
    <property type="component" value="Unassembled WGS sequence"/>
</dbReference>
<sequence>MTANEEPVNQLEQIEPETTNRISWKTVAIVSLVVSGLLFLIILTLIAKRPVEIAMPDTQQDAVTIQNSYFDDNCSVQIVLSNSQNFAIPTDHQYSDKSIDCSQSKYIKTSPDTKYVVFEGSKWGEGPYSFGNYLGVYSADKNDYFIITSYGAAQVKKVTFAPQDDLYYEIAYEGDPFVLSDTFSLKNAVKNFDLNVNPTTKEYIPYNTEDGSKNTSEPVMGSLGEKVTALGVIKKEQIPADLELGEYWYWFYFDKPFLLENNSYGYPMMINKIQIVAGTNYKNADEKLDEYLDKKLEINGELSWGYAESRIIVLDSFEQMK</sequence>
<keyword evidence="1" id="KW-0472">Membrane</keyword>
<protein>
    <submittedName>
        <fullName evidence="2">Uncharacterized protein</fullName>
    </submittedName>
</protein>
<organism evidence="2 3">
    <name type="scientific">candidate division WWE3 bacterium RIFCSPHIGHO2_01_FULL_35_17</name>
    <dbReference type="NCBI Taxonomy" id="1802614"/>
    <lineage>
        <taxon>Bacteria</taxon>
        <taxon>Katanobacteria</taxon>
    </lineage>
</organism>
<proteinExistence type="predicted"/>
<dbReference type="AlphaFoldDB" id="A0A1F4UP78"/>